<protein>
    <submittedName>
        <fullName evidence="1">Uncharacterized protein</fullName>
    </submittedName>
</protein>
<name>A0A1Q4V675_9ACTN</name>
<sequence length="229" mass="24809">MGIRTPEGTARHPHTDELAAAVSMTGSQLAQAVGRFDGDKAAMVLAAVRTAERAFTELDDCDKVIDEASETGRAIADRLGELLAAEAADEIPPQLDALEATSARVRDTDGPRTLLNRLLGREEEAGQTPSTVRPLTSVDLPGLPSAYRDEERFTDLIAMAARGAELAPRLRHAHAERLGDVAAHLVRVVRQAADVGFAEPVFADESVHEARRAYALWLRCLAERKRDLD</sequence>
<comment type="caution">
    <text evidence="1">The sequence shown here is derived from an EMBL/GenBank/DDBJ whole genome shotgun (WGS) entry which is preliminary data.</text>
</comment>
<dbReference type="EMBL" id="LFBV01000004">
    <property type="protein sequence ID" value="OKH93346.1"/>
    <property type="molecule type" value="Genomic_DNA"/>
</dbReference>
<proteinExistence type="predicted"/>
<organism evidence="1 2">
    <name type="scientific">Streptomyces uncialis</name>
    <dbReference type="NCBI Taxonomy" id="1048205"/>
    <lineage>
        <taxon>Bacteria</taxon>
        <taxon>Bacillati</taxon>
        <taxon>Actinomycetota</taxon>
        <taxon>Actinomycetes</taxon>
        <taxon>Kitasatosporales</taxon>
        <taxon>Streptomycetaceae</taxon>
        <taxon>Streptomyces</taxon>
    </lineage>
</organism>
<reference evidence="1 2" key="1">
    <citation type="submission" date="2015-06" db="EMBL/GenBank/DDBJ databases">
        <title>Cloning and characterization of the uncialamcin biosynthetic gene cluster.</title>
        <authorList>
            <person name="Yan X."/>
            <person name="Huang T."/>
            <person name="Ge H."/>
            <person name="Shen B."/>
        </authorList>
    </citation>
    <scope>NUCLEOTIDE SEQUENCE [LARGE SCALE GENOMIC DNA]</scope>
    <source>
        <strain evidence="1 2">DCA2648</strain>
    </source>
</reference>
<dbReference type="Proteomes" id="UP000186455">
    <property type="component" value="Unassembled WGS sequence"/>
</dbReference>
<dbReference type="AlphaFoldDB" id="A0A1Q4V675"/>
<gene>
    <name evidence="1" type="ORF">AB852_17560</name>
</gene>
<dbReference type="RefSeq" id="WP_073789491.1">
    <property type="nucleotide sequence ID" value="NZ_LFBV01000004.1"/>
</dbReference>
<evidence type="ECO:0000313" key="1">
    <source>
        <dbReference type="EMBL" id="OKH93346.1"/>
    </source>
</evidence>
<evidence type="ECO:0000313" key="2">
    <source>
        <dbReference type="Proteomes" id="UP000186455"/>
    </source>
</evidence>
<keyword evidence="2" id="KW-1185">Reference proteome</keyword>
<accession>A0A1Q4V675</accession>